<dbReference type="InterPro" id="IPR040038">
    <property type="entry name" value="TIPIN/Csm3/Swi3"/>
</dbReference>
<dbReference type="GO" id="GO:0006974">
    <property type="term" value="P:DNA damage response"/>
    <property type="evidence" value="ECO:0007669"/>
    <property type="project" value="UniProtKB-KW"/>
</dbReference>
<dbReference type="InterPro" id="IPR012923">
    <property type="entry name" value="Csm3"/>
</dbReference>
<keyword evidence="11" id="KW-1185">Reference proteome</keyword>
<dbReference type="PANTHER" id="PTHR13220">
    <property type="entry name" value="TIMELESS INTERACTING-RELATED"/>
    <property type="match status" value="1"/>
</dbReference>
<evidence type="ECO:0000256" key="4">
    <source>
        <dbReference type="ARBA" id="ARBA00022880"/>
    </source>
</evidence>
<dbReference type="Pfam" id="PF07962">
    <property type="entry name" value="Swi3"/>
    <property type="match status" value="1"/>
</dbReference>
<evidence type="ECO:0000313" key="11">
    <source>
        <dbReference type="Proteomes" id="UP000014480"/>
    </source>
</evidence>
<dbReference type="OrthoDB" id="437078at2759"/>
<evidence type="ECO:0000256" key="7">
    <source>
        <dbReference type="RuleBase" id="RU366049"/>
    </source>
</evidence>
<keyword evidence="5 7" id="KW-0539">Nucleus</keyword>
<reference evidence="11" key="1">
    <citation type="journal article" date="2013" name="New Phytol.">
        <title>Comparative genomic and transcriptomic analyses reveal the hemibiotrophic stage shift of Colletotrichum fungi.</title>
        <authorList>
            <person name="Gan P."/>
            <person name="Ikeda K."/>
            <person name="Irieda H."/>
            <person name="Narusaka M."/>
            <person name="O'Connell R.J."/>
            <person name="Narusaka Y."/>
            <person name="Takano Y."/>
            <person name="Kubo Y."/>
            <person name="Shirasu K."/>
        </authorList>
    </citation>
    <scope>NUCLEOTIDE SEQUENCE [LARGE SCALE GENOMIC DNA]</scope>
    <source>
        <strain evidence="11">104-T / ATCC 96160 / CBS 514.97 / LARS 414 / MAFF 240422</strain>
    </source>
</reference>
<protein>
    <recommendedName>
        <fullName evidence="7">Chromosome segregation in meiosis protein</fullName>
    </recommendedName>
</protein>
<evidence type="ECO:0000259" key="9">
    <source>
        <dbReference type="Pfam" id="PF07962"/>
    </source>
</evidence>
<comment type="similarity">
    <text evidence="2 7">Belongs to the CSM3 family.</text>
</comment>
<dbReference type="STRING" id="1213857.A0A484F8Y9"/>
<dbReference type="AlphaFoldDB" id="A0A484F8Y9"/>
<accession>A0A484F8Y9</accession>
<dbReference type="GO" id="GO:0000076">
    <property type="term" value="P:DNA replication checkpoint signaling"/>
    <property type="evidence" value="ECO:0007669"/>
    <property type="project" value="UniProtKB-UniRule"/>
</dbReference>
<dbReference type="GO" id="GO:0031297">
    <property type="term" value="P:replication fork processing"/>
    <property type="evidence" value="ECO:0007669"/>
    <property type="project" value="UniProtKB-UniRule"/>
</dbReference>
<dbReference type="EMBL" id="AMCV02000060">
    <property type="protein sequence ID" value="TDZ13840.1"/>
    <property type="molecule type" value="Genomic_DNA"/>
</dbReference>
<feature type="domain" description="Chromosome segregation in meiosis protein 3" evidence="9">
    <location>
        <begin position="63"/>
        <end position="144"/>
    </location>
</feature>
<evidence type="ECO:0000256" key="6">
    <source>
        <dbReference type="ARBA" id="ARBA00023306"/>
    </source>
</evidence>
<sequence>MPPTGANEEDDLDNYSFEDAGDPFQSPPPQTAGDAASKRKKAEALGLDEEVEVAKRPRVAQVKLDETRLLSQKGIPTLRRRAGDFQLKGKGHEFSDAARLLSFYQFWLDDLFPKARFLDALAMVEKAGHKKQIILKRNEWINEAKPKPWEDDVRRGDSLEMAFLQEDAAAPMRQSTPTHKQLPPLTPARDINAEDDIYSATPLASAAKEVMPPSGETPDQPADDDLDALIAEADAAACVESGVSRLDAVLNTENFELNTLKPAFLWGLCHCSHQFFG</sequence>
<dbReference type="GO" id="GO:0043111">
    <property type="term" value="P:replication fork arrest"/>
    <property type="evidence" value="ECO:0007669"/>
    <property type="project" value="TreeGrafter"/>
</dbReference>
<proteinExistence type="inferred from homology"/>
<comment type="subcellular location">
    <subcellularLocation>
        <location evidence="1 7">Nucleus</location>
    </subcellularLocation>
</comment>
<comment type="function">
    <text evidence="7">Plays an important role in the control of DNA replication and the maintenance of replication fork stability.</text>
</comment>
<name>A0A484F8Y9_COLOR</name>
<comment type="caution">
    <text evidence="10">The sequence shown here is derived from an EMBL/GenBank/DDBJ whole genome shotgun (WGS) entry which is preliminary data.</text>
</comment>
<evidence type="ECO:0000256" key="5">
    <source>
        <dbReference type="ARBA" id="ARBA00023242"/>
    </source>
</evidence>
<feature type="region of interest" description="Disordered" evidence="8">
    <location>
        <begin position="1"/>
        <end position="43"/>
    </location>
</feature>
<evidence type="ECO:0000256" key="3">
    <source>
        <dbReference type="ARBA" id="ARBA00022763"/>
    </source>
</evidence>
<evidence type="ECO:0000313" key="10">
    <source>
        <dbReference type="EMBL" id="TDZ13840.1"/>
    </source>
</evidence>
<reference evidence="11" key="2">
    <citation type="journal article" date="2019" name="Mol. Plant Microbe Interact.">
        <title>Genome sequence resources for four phytopathogenic fungi from the Colletotrichum orbiculare species complex.</title>
        <authorList>
            <person name="Gan P."/>
            <person name="Tsushima A."/>
            <person name="Narusaka M."/>
            <person name="Narusaka Y."/>
            <person name="Takano Y."/>
            <person name="Kubo Y."/>
            <person name="Shirasu K."/>
        </authorList>
    </citation>
    <scope>GENOME REANNOTATION</scope>
    <source>
        <strain evidence="11">104-T / ATCC 96160 / CBS 514.97 / LARS 414 / MAFF 240422</strain>
    </source>
</reference>
<dbReference type="GO" id="GO:0031298">
    <property type="term" value="C:replication fork protection complex"/>
    <property type="evidence" value="ECO:0007669"/>
    <property type="project" value="TreeGrafter"/>
</dbReference>
<keyword evidence="6 7" id="KW-0131">Cell cycle</keyword>
<gene>
    <name evidence="10" type="primary">CSM3</name>
    <name evidence="10" type="ORF">Cob_v013079</name>
</gene>
<keyword evidence="4" id="KW-0236">DNA replication inhibitor</keyword>
<evidence type="ECO:0000256" key="8">
    <source>
        <dbReference type="SAM" id="MobiDB-lite"/>
    </source>
</evidence>
<dbReference type="Proteomes" id="UP000014480">
    <property type="component" value="Unassembled WGS sequence"/>
</dbReference>
<keyword evidence="3 7" id="KW-0227">DNA damage</keyword>
<evidence type="ECO:0000256" key="2">
    <source>
        <dbReference type="ARBA" id="ARBA00006075"/>
    </source>
</evidence>
<dbReference type="PANTHER" id="PTHR13220:SF11">
    <property type="entry name" value="TIMELESS-INTERACTING PROTEIN"/>
    <property type="match status" value="1"/>
</dbReference>
<evidence type="ECO:0000256" key="1">
    <source>
        <dbReference type="ARBA" id="ARBA00004123"/>
    </source>
</evidence>
<dbReference type="GO" id="GO:0003677">
    <property type="term" value="F:DNA binding"/>
    <property type="evidence" value="ECO:0007669"/>
    <property type="project" value="TreeGrafter"/>
</dbReference>
<organism evidence="10 11">
    <name type="scientific">Colletotrichum orbiculare (strain 104-T / ATCC 96160 / CBS 514.97 / LARS 414 / MAFF 240422)</name>
    <name type="common">Cucumber anthracnose fungus</name>
    <name type="synonym">Colletotrichum lagenarium</name>
    <dbReference type="NCBI Taxonomy" id="1213857"/>
    <lineage>
        <taxon>Eukaryota</taxon>
        <taxon>Fungi</taxon>
        <taxon>Dikarya</taxon>
        <taxon>Ascomycota</taxon>
        <taxon>Pezizomycotina</taxon>
        <taxon>Sordariomycetes</taxon>
        <taxon>Hypocreomycetidae</taxon>
        <taxon>Glomerellales</taxon>
        <taxon>Glomerellaceae</taxon>
        <taxon>Colletotrichum</taxon>
        <taxon>Colletotrichum orbiculare species complex</taxon>
    </lineage>
</organism>